<organism evidence="1 2">
    <name type="scientific">Pocillopora damicornis</name>
    <name type="common">Cauliflower coral</name>
    <name type="synonym">Millepora damicornis</name>
    <dbReference type="NCBI Taxonomy" id="46731"/>
    <lineage>
        <taxon>Eukaryota</taxon>
        <taxon>Metazoa</taxon>
        <taxon>Cnidaria</taxon>
        <taxon>Anthozoa</taxon>
        <taxon>Hexacorallia</taxon>
        <taxon>Scleractinia</taxon>
        <taxon>Astrocoeniina</taxon>
        <taxon>Pocilloporidae</taxon>
        <taxon>Pocillopora</taxon>
    </lineage>
</organism>
<protein>
    <submittedName>
        <fullName evidence="1">Uncharacterized protein</fullName>
    </submittedName>
</protein>
<gene>
    <name evidence="1" type="ORF">pdam_00003316</name>
</gene>
<sequence length="189" mass="21882">MLDSCSRGNGVLCTVVRPWLPFLHEEDRIKLYLYDSGFFRATQVYGAYYKDGKMVSNKKRREQKNKHINDLQKTMRSCEISFEIWEKKNADGKGSDKFDFTSLLGSAMQASWCYQTRNCINCPKSLENFHEIYSIVTNKTPSEDDMDGYFEKAKSWVNLFTSLCGKRLGLRGIMFSNIGYKGSQHKQSK</sequence>
<accession>A0A3M6TIA4</accession>
<proteinExistence type="predicted"/>
<dbReference type="AlphaFoldDB" id="A0A3M6TIA4"/>
<evidence type="ECO:0000313" key="1">
    <source>
        <dbReference type="EMBL" id="RMX41096.1"/>
    </source>
</evidence>
<reference evidence="1 2" key="1">
    <citation type="journal article" date="2018" name="Sci. Rep.">
        <title>Comparative analysis of the Pocillopora damicornis genome highlights role of immune system in coral evolution.</title>
        <authorList>
            <person name="Cunning R."/>
            <person name="Bay R.A."/>
            <person name="Gillette P."/>
            <person name="Baker A.C."/>
            <person name="Traylor-Knowles N."/>
        </authorList>
    </citation>
    <scope>NUCLEOTIDE SEQUENCE [LARGE SCALE GENOMIC DNA]</scope>
    <source>
        <strain evidence="1">RSMAS</strain>
        <tissue evidence="1">Whole animal</tissue>
    </source>
</reference>
<dbReference type="EMBL" id="RCHS01003527">
    <property type="protein sequence ID" value="RMX41096.1"/>
    <property type="molecule type" value="Genomic_DNA"/>
</dbReference>
<keyword evidence="2" id="KW-1185">Reference proteome</keyword>
<evidence type="ECO:0000313" key="2">
    <source>
        <dbReference type="Proteomes" id="UP000275408"/>
    </source>
</evidence>
<comment type="caution">
    <text evidence="1">The sequence shown here is derived from an EMBL/GenBank/DDBJ whole genome shotgun (WGS) entry which is preliminary data.</text>
</comment>
<dbReference type="Proteomes" id="UP000275408">
    <property type="component" value="Unassembled WGS sequence"/>
</dbReference>
<name>A0A3M6TIA4_POCDA</name>
<dbReference type="OrthoDB" id="5987510at2759"/>